<dbReference type="Pfam" id="PF12363">
    <property type="entry name" value="Phage_TAC_12"/>
    <property type="match status" value="1"/>
</dbReference>
<protein>
    <submittedName>
        <fullName evidence="2">Tail assembly chaperone</fullName>
    </submittedName>
</protein>
<dbReference type="GeneID" id="77850560"/>
<proteinExistence type="predicted"/>
<reference evidence="2 3" key="1">
    <citation type="submission" date="2019-07" db="EMBL/GenBank/DDBJ databases">
        <authorList>
            <person name="Tomko B.E."/>
            <person name="Krukonis G.P."/>
            <person name="Delesalle V.A."/>
        </authorList>
    </citation>
    <scope>NUCLEOTIDE SEQUENCE [LARGE SCALE GENOMIC DNA]</scope>
</reference>
<dbReference type="EMBL" id="MN176219">
    <property type="protein sequence ID" value="QFR56236.1"/>
    <property type="molecule type" value="Genomic_DNA"/>
</dbReference>
<sequence>MLELRIGNEIVQGKVDFAFMKRANEKYGKVRTEKHEMNGKEHQEEVKTPGYEVIYEGLLNSNYEALLHFWDCVFASRDKIPTLEEIGTALYEKMPADGDIDDLFKEAFQALDNSGFFKRAVRAYWKKMNSILKALEAQLKTKEDEEEKAMLTQGLEQYKEMTKLREELNPEAKKKGKK</sequence>
<organism evidence="2 3">
    <name type="scientific">Bacillus phage 000TH010</name>
    <dbReference type="NCBI Taxonomy" id="2601652"/>
    <lineage>
        <taxon>Viruses</taxon>
        <taxon>Duplodnaviria</taxon>
        <taxon>Heunggongvirae</taxon>
        <taxon>Uroviricota</taxon>
        <taxon>Caudoviricetes</taxon>
        <taxon>Trautnerviridae</taxon>
        <taxon>Polsinellivirinae</taxon>
        <taxon>Rivavirus</taxon>
        <taxon>Rivavirus rv000TH010</taxon>
    </lineage>
</organism>
<feature type="coiled-coil region" evidence="1">
    <location>
        <begin position="125"/>
        <end position="152"/>
    </location>
</feature>
<evidence type="ECO:0000256" key="1">
    <source>
        <dbReference type="SAM" id="Coils"/>
    </source>
</evidence>
<dbReference type="Proteomes" id="UP000325623">
    <property type="component" value="Segment"/>
</dbReference>
<dbReference type="KEGG" id="vg:77850560"/>
<dbReference type="RefSeq" id="YP_010644335.1">
    <property type="nucleotide sequence ID" value="NC_070624.1"/>
</dbReference>
<evidence type="ECO:0000313" key="2">
    <source>
        <dbReference type="EMBL" id="QFR56236.1"/>
    </source>
</evidence>
<accession>A0A5P8PHP4</accession>
<evidence type="ECO:0000313" key="3">
    <source>
        <dbReference type="Proteomes" id="UP000325623"/>
    </source>
</evidence>
<keyword evidence="1" id="KW-0175">Coiled coil</keyword>
<gene>
    <name evidence="2" type="primary">23</name>
    <name evidence="2" type="ORF">000TH010_23</name>
</gene>
<dbReference type="InterPro" id="IPR024410">
    <property type="entry name" value="Phage_TAC_12"/>
</dbReference>
<dbReference type="PIRSF" id="PIRSF024865">
    <property type="entry name" value="UCP024865"/>
    <property type="match status" value="1"/>
</dbReference>
<name>A0A5P8PHP4_9CAUD</name>
<keyword evidence="3" id="KW-1185">Reference proteome</keyword>